<feature type="domain" description="TonB-dependent receptor-like beta-barrel" evidence="13">
    <location>
        <begin position="388"/>
        <end position="890"/>
    </location>
</feature>
<dbReference type="Gene3D" id="2.40.170.20">
    <property type="entry name" value="TonB-dependent receptor, beta-barrel domain"/>
    <property type="match status" value="1"/>
</dbReference>
<protein>
    <submittedName>
        <fullName evidence="15">SusC/RagA family TonB-linked outer membrane protein</fullName>
    </submittedName>
</protein>
<proteinExistence type="inferred from homology"/>
<dbReference type="PANTHER" id="PTHR30069">
    <property type="entry name" value="TONB-DEPENDENT OUTER MEMBRANE RECEPTOR"/>
    <property type="match status" value="1"/>
</dbReference>
<feature type="signal peptide" evidence="12">
    <location>
        <begin position="1"/>
        <end position="19"/>
    </location>
</feature>
<dbReference type="InterPro" id="IPR008969">
    <property type="entry name" value="CarboxyPept-like_regulatory"/>
</dbReference>
<organism evidence="15 16">
    <name type="scientific">Marivirga lumbricoides</name>
    <dbReference type="NCBI Taxonomy" id="1046115"/>
    <lineage>
        <taxon>Bacteria</taxon>
        <taxon>Pseudomonadati</taxon>
        <taxon>Bacteroidota</taxon>
        <taxon>Cytophagia</taxon>
        <taxon>Cytophagales</taxon>
        <taxon>Marivirgaceae</taxon>
        <taxon>Marivirga</taxon>
    </lineage>
</organism>
<dbReference type="InterPro" id="IPR036942">
    <property type="entry name" value="Beta-barrel_TonB_sf"/>
</dbReference>
<dbReference type="Pfam" id="PF07715">
    <property type="entry name" value="Plug"/>
    <property type="match status" value="1"/>
</dbReference>
<keyword evidence="5 12" id="KW-0732">Signal</keyword>
<dbReference type="RefSeq" id="WP_188463121.1">
    <property type="nucleotide sequence ID" value="NZ_BAABHU010000006.1"/>
</dbReference>
<evidence type="ECO:0000256" key="2">
    <source>
        <dbReference type="ARBA" id="ARBA00022448"/>
    </source>
</evidence>
<evidence type="ECO:0000256" key="5">
    <source>
        <dbReference type="ARBA" id="ARBA00022729"/>
    </source>
</evidence>
<dbReference type="NCBIfam" id="TIGR04056">
    <property type="entry name" value="OMP_RagA_SusC"/>
    <property type="match status" value="1"/>
</dbReference>
<evidence type="ECO:0000256" key="6">
    <source>
        <dbReference type="ARBA" id="ARBA00023077"/>
    </source>
</evidence>
<evidence type="ECO:0000256" key="10">
    <source>
        <dbReference type="PROSITE-ProRule" id="PRU01360"/>
    </source>
</evidence>
<comment type="caution">
    <text evidence="15">The sequence shown here is derived from an EMBL/GenBank/DDBJ whole genome shotgun (WGS) entry which is preliminary data.</text>
</comment>
<keyword evidence="4 10" id="KW-0812">Transmembrane</keyword>
<reference evidence="16" key="1">
    <citation type="journal article" date="2019" name="Int. J. Syst. Evol. Microbiol.">
        <title>The Global Catalogue of Microorganisms (GCM) 10K type strain sequencing project: providing services to taxonomists for standard genome sequencing and annotation.</title>
        <authorList>
            <consortium name="The Broad Institute Genomics Platform"/>
            <consortium name="The Broad Institute Genome Sequencing Center for Infectious Disease"/>
            <person name="Wu L."/>
            <person name="Ma J."/>
        </authorList>
    </citation>
    <scope>NUCLEOTIDE SEQUENCE [LARGE SCALE GENOMIC DNA]</scope>
    <source>
        <strain evidence="16">CGMCC 1.10832</strain>
    </source>
</reference>
<accession>A0ABQ1MD59</accession>
<dbReference type="InterPro" id="IPR023996">
    <property type="entry name" value="TonB-dep_OMP_SusC/RagA"/>
</dbReference>
<comment type="similarity">
    <text evidence="10 11">Belongs to the TonB-dependent receptor family.</text>
</comment>
<gene>
    <name evidence="15" type="ORF">GCM10011506_21080</name>
</gene>
<dbReference type="InterPro" id="IPR012910">
    <property type="entry name" value="Plug_dom"/>
</dbReference>
<evidence type="ECO:0000259" key="13">
    <source>
        <dbReference type="Pfam" id="PF00593"/>
    </source>
</evidence>
<dbReference type="InterPro" id="IPR039426">
    <property type="entry name" value="TonB-dep_rcpt-like"/>
</dbReference>
<keyword evidence="6 11" id="KW-0798">TonB box</keyword>
<evidence type="ECO:0000256" key="12">
    <source>
        <dbReference type="SAM" id="SignalP"/>
    </source>
</evidence>
<name>A0ABQ1MD59_9BACT</name>
<keyword evidence="9 10" id="KW-0998">Cell outer membrane</keyword>
<dbReference type="Proteomes" id="UP000636010">
    <property type="component" value="Unassembled WGS sequence"/>
</dbReference>
<evidence type="ECO:0000256" key="11">
    <source>
        <dbReference type="RuleBase" id="RU003357"/>
    </source>
</evidence>
<dbReference type="Pfam" id="PF13715">
    <property type="entry name" value="CarbopepD_reg_2"/>
    <property type="match status" value="1"/>
</dbReference>
<evidence type="ECO:0000256" key="8">
    <source>
        <dbReference type="ARBA" id="ARBA00023170"/>
    </source>
</evidence>
<keyword evidence="3 10" id="KW-1134">Transmembrane beta strand</keyword>
<comment type="subcellular location">
    <subcellularLocation>
        <location evidence="1 10">Cell outer membrane</location>
        <topology evidence="1 10">Multi-pass membrane protein</topology>
    </subcellularLocation>
</comment>
<evidence type="ECO:0000256" key="1">
    <source>
        <dbReference type="ARBA" id="ARBA00004571"/>
    </source>
</evidence>
<dbReference type="SUPFAM" id="SSF56935">
    <property type="entry name" value="Porins"/>
    <property type="match status" value="1"/>
</dbReference>
<dbReference type="Gene3D" id="2.170.130.10">
    <property type="entry name" value="TonB-dependent receptor, plug domain"/>
    <property type="match status" value="1"/>
</dbReference>
<dbReference type="SUPFAM" id="SSF49464">
    <property type="entry name" value="Carboxypeptidase regulatory domain-like"/>
    <property type="match status" value="1"/>
</dbReference>
<dbReference type="Pfam" id="PF00593">
    <property type="entry name" value="TonB_dep_Rec_b-barrel"/>
    <property type="match status" value="1"/>
</dbReference>
<evidence type="ECO:0000259" key="14">
    <source>
        <dbReference type="Pfam" id="PF07715"/>
    </source>
</evidence>
<evidence type="ECO:0000256" key="9">
    <source>
        <dbReference type="ARBA" id="ARBA00023237"/>
    </source>
</evidence>
<dbReference type="EMBL" id="BMEC01000006">
    <property type="protein sequence ID" value="GGC35487.1"/>
    <property type="molecule type" value="Genomic_DNA"/>
</dbReference>
<feature type="domain" description="TonB-dependent receptor plug" evidence="14">
    <location>
        <begin position="112"/>
        <end position="218"/>
    </location>
</feature>
<keyword evidence="2 10" id="KW-0813">Transport</keyword>
<dbReference type="PANTHER" id="PTHR30069:SF29">
    <property type="entry name" value="HEMOGLOBIN AND HEMOGLOBIN-HAPTOGLOBIN-BINDING PROTEIN 1-RELATED"/>
    <property type="match status" value="1"/>
</dbReference>
<feature type="chain" id="PRO_5045714419" evidence="12">
    <location>
        <begin position="20"/>
        <end position="1026"/>
    </location>
</feature>
<keyword evidence="7 10" id="KW-0472">Membrane</keyword>
<evidence type="ECO:0000313" key="16">
    <source>
        <dbReference type="Proteomes" id="UP000636010"/>
    </source>
</evidence>
<evidence type="ECO:0000256" key="7">
    <source>
        <dbReference type="ARBA" id="ARBA00023136"/>
    </source>
</evidence>
<evidence type="ECO:0000256" key="3">
    <source>
        <dbReference type="ARBA" id="ARBA00022452"/>
    </source>
</evidence>
<keyword evidence="16" id="KW-1185">Reference proteome</keyword>
<dbReference type="PROSITE" id="PS52016">
    <property type="entry name" value="TONB_DEPENDENT_REC_3"/>
    <property type="match status" value="1"/>
</dbReference>
<evidence type="ECO:0000313" key="15">
    <source>
        <dbReference type="EMBL" id="GGC35487.1"/>
    </source>
</evidence>
<keyword evidence="8" id="KW-0675">Receptor</keyword>
<dbReference type="InterPro" id="IPR000531">
    <property type="entry name" value="Beta-barrel_TonB"/>
</dbReference>
<sequence>MKHKLLILLFLLSGYLALGQNTITGKVTDQASGQGLPGVNIFKVGTSEGAVTDLDGNFKIQAGADDILRFSFIGYKSKEIQVNGRSVIDVNLEEDVTSLSEVVVVGYGTTTKKELTGAISNVSGDAIEERKVPRMDQALQGAVSGVNITTNSASPGGSANINIRGISTNGDNSPLIIVDGVIFPDEGLNSLNPNDIASIDIIKDATAGIYGVRAANGVVIIETKKGKLNSKPTIQFDGYYGVQETSRKLDLLNAREYAILKNEAFAANNQAVPFANTELGEGTDWQDQVFQQAPMQSYNLSVSGGSEKTSYNVGGSYFGQQGIVGDDKANFERYNARLNFVTEVFPKVKLTNTLLYSQERSSGISEGVIGSVLFNAVNAYPTEPVRVDGRFSYLNNVSDIINPVAQIQNTFNDAETNKIVGKQELTYTINDNFEASARIGYNYAIVDVKVFNPLVWYGPGKFANSALNENLDPRIINIGELEVEQGASVFESRESYFNYLAEGFVNYKNTFGDVHNVKGTVGFSFTEESSRILNGTGFNIPNNSLDLADISANKAVGGYLNNVGSSQGLDRLNSVFLRAEYDYSKRYLISGIIRRDGSTKFGPNNRFGYFGSVSGAWVISDEEFFNISAVDFAKLRVSFGVVGNDQISSYAYRANLGGEATYVFNDALLQGAAIGRAANPDLKWEETRQTNIGLDLSLFNNFDFGINYFLKDTKDLLFAPDVSAVLGTYGAGGLAPIVNNGDVRNQGVEFDLNYRATLGKDVNLTLGYNFTYLQNEVTRTAEGIDFIPGAGFSVGGGIATRFEEGFPIGYFNGYKTNGIWQTAEEIASSDVVQPGAQPGDLRFVDVNGDGEINFSNNSDKTQIGSPIPDFTMGFNFSLSAYGFDLSGNIYAALGQEIVRNYERQSPFANQMAYNLNRWTGPGSTNEYPRLTTEGTQNTQFSDFYVEDGSYVRLNNVQIGYTLPVKWSETIKSSKVRFYIAANNAVTLTRYMGYTPDVGSSGVLGNGVDLGRYPVAKILMGGINLQF</sequence>
<evidence type="ECO:0000256" key="4">
    <source>
        <dbReference type="ARBA" id="ARBA00022692"/>
    </source>
</evidence>
<dbReference type="Gene3D" id="2.60.40.1120">
    <property type="entry name" value="Carboxypeptidase-like, regulatory domain"/>
    <property type="match status" value="1"/>
</dbReference>
<dbReference type="InterPro" id="IPR037066">
    <property type="entry name" value="Plug_dom_sf"/>
</dbReference>